<sequence>MKRHSLLETEVLEASKDKIIFNRYQGRDTHEYILRRTDGNKWLLINRTPTAKSQPMPESKPKYKEIRPEKVDPSKPGRWDAKIDGAHLNYVIDDGKPIRAFSYRPSVRGEALIQHTFRIPQLRGKKSPRKLKRTILRGEVWAAKPDGKAIASTEIGGLLNSAVLKSRKAQKTKGSLRNAIFDIVQYNGKDVQDLGTEEKRRLIDEIIKRPDLKGIFHKPRSATSESAKKKLFEKIQRGELKQTKEGIIIHSPGGTMTKVKFKPEWDVRISAIFSKAKTRAKGQAGGFTYDRVDGSPVKRKPRVGTGFSHKLRRAMAEHPEDFVGLIAKVEGLEQHPSGAIRAPSFKEWHLDKNDPRLIPEIKK</sequence>
<evidence type="ECO:0000256" key="1">
    <source>
        <dbReference type="SAM" id="MobiDB-lite"/>
    </source>
</evidence>
<evidence type="ECO:0000259" key="2">
    <source>
        <dbReference type="Pfam" id="PF01068"/>
    </source>
</evidence>
<feature type="domain" description="ATP-dependent DNA ligase family profile" evidence="2">
    <location>
        <begin position="80"/>
        <end position="255"/>
    </location>
</feature>
<feature type="compositionally biased region" description="Basic and acidic residues" evidence="1">
    <location>
        <begin position="59"/>
        <end position="77"/>
    </location>
</feature>
<gene>
    <name evidence="3" type="ORF">LCGC14_0820730</name>
</gene>
<comment type="caution">
    <text evidence="3">The sequence shown here is derived from an EMBL/GenBank/DDBJ whole genome shotgun (WGS) entry which is preliminary data.</text>
</comment>
<dbReference type="InterPro" id="IPR012340">
    <property type="entry name" value="NA-bd_OB-fold"/>
</dbReference>
<dbReference type="Gene3D" id="3.30.470.30">
    <property type="entry name" value="DNA ligase/mRNA capping enzyme"/>
    <property type="match status" value="1"/>
</dbReference>
<dbReference type="Gene3D" id="2.40.50.140">
    <property type="entry name" value="Nucleic acid-binding proteins"/>
    <property type="match status" value="1"/>
</dbReference>
<organism evidence="3">
    <name type="scientific">marine sediment metagenome</name>
    <dbReference type="NCBI Taxonomy" id="412755"/>
    <lineage>
        <taxon>unclassified sequences</taxon>
        <taxon>metagenomes</taxon>
        <taxon>ecological metagenomes</taxon>
    </lineage>
</organism>
<dbReference type="EMBL" id="LAZR01002304">
    <property type="protein sequence ID" value="KKN31758.1"/>
    <property type="molecule type" value="Genomic_DNA"/>
</dbReference>
<reference evidence="3" key="1">
    <citation type="journal article" date="2015" name="Nature">
        <title>Complex archaea that bridge the gap between prokaryotes and eukaryotes.</title>
        <authorList>
            <person name="Spang A."/>
            <person name="Saw J.H."/>
            <person name="Jorgensen S.L."/>
            <person name="Zaremba-Niedzwiedzka K."/>
            <person name="Martijn J."/>
            <person name="Lind A.E."/>
            <person name="van Eijk R."/>
            <person name="Schleper C."/>
            <person name="Guy L."/>
            <person name="Ettema T.J."/>
        </authorList>
    </citation>
    <scope>NUCLEOTIDE SEQUENCE</scope>
</reference>
<accession>A0A0F9SRE1</accession>
<evidence type="ECO:0000313" key="3">
    <source>
        <dbReference type="EMBL" id="KKN31758.1"/>
    </source>
</evidence>
<feature type="region of interest" description="Disordered" evidence="1">
    <location>
        <begin position="50"/>
        <end position="77"/>
    </location>
</feature>
<dbReference type="GO" id="GO:0006281">
    <property type="term" value="P:DNA repair"/>
    <property type="evidence" value="ECO:0007669"/>
    <property type="project" value="InterPro"/>
</dbReference>
<dbReference type="GO" id="GO:0005524">
    <property type="term" value="F:ATP binding"/>
    <property type="evidence" value="ECO:0007669"/>
    <property type="project" value="InterPro"/>
</dbReference>
<proteinExistence type="predicted"/>
<dbReference type="GO" id="GO:0003910">
    <property type="term" value="F:DNA ligase (ATP) activity"/>
    <property type="evidence" value="ECO:0007669"/>
    <property type="project" value="InterPro"/>
</dbReference>
<dbReference type="AlphaFoldDB" id="A0A0F9SRE1"/>
<name>A0A0F9SRE1_9ZZZZ</name>
<dbReference type="GO" id="GO:0006310">
    <property type="term" value="P:DNA recombination"/>
    <property type="evidence" value="ECO:0007669"/>
    <property type="project" value="InterPro"/>
</dbReference>
<dbReference type="InterPro" id="IPR012310">
    <property type="entry name" value="DNA_ligase_ATP-dep_cent"/>
</dbReference>
<dbReference type="Pfam" id="PF01068">
    <property type="entry name" value="DNA_ligase_A_M"/>
    <property type="match status" value="1"/>
</dbReference>
<dbReference type="SUPFAM" id="SSF56091">
    <property type="entry name" value="DNA ligase/mRNA capping enzyme, catalytic domain"/>
    <property type="match status" value="1"/>
</dbReference>
<protein>
    <recommendedName>
        <fullName evidence="2">ATP-dependent DNA ligase family profile domain-containing protein</fullName>
    </recommendedName>
</protein>